<name>A0A1N7L468_9RHOB</name>
<evidence type="ECO:0000313" key="2">
    <source>
        <dbReference type="EMBL" id="SIS68566.1"/>
    </source>
</evidence>
<dbReference type="AlphaFoldDB" id="A0A1N7L468"/>
<dbReference type="PANTHER" id="PTHR43194">
    <property type="entry name" value="HYDROLASE ALPHA/BETA FOLD FAMILY"/>
    <property type="match status" value="1"/>
</dbReference>
<proteinExistence type="predicted"/>
<dbReference type="InterPro" id="IPR000639">
    <property type="entry name" value="Epox_hydrolase-like"/>
</dbReference>
<dbReference type="NCBIfam" id="TIGR03056">
    <property type="entry name" value="bchO_mg_che_rel"/>
    <property type="match status" value="1"/>
</dbReference>
<accession>A0A1N7L468</accession>
<dbReference type="EMBL" id="FTOM01000002">
    <property type="protein sequence ID" value="SIS68566.1"/>
    <property type="molecule type" value="Genomic_DNA"/>
</dbReference>
<dbReference type="PRINTS" id="PR00412">
    <property type="entry name" value="EPOXHYDRLASE"/>
</dbReference>
<feature type="domain" description="AB hydrolase-1" evidence="1">
    <location>
        <begin position="36"/>
        <end position="271"/>
    </location>
</feature>
<gene>
    <name evidence="2" type="ORF">SAMN05421795_102529</name>
</gene>
<dbReference type="SUPFAM" id="SSF53474">
    <property type="entry name" value="alpha/beta-Hydrolases"/>
    <property type="match status" value="1"/>
</dbReference>
<dbReference type="InterPro" id="IPR050228">
    <property type="entry name" value="Carboxylesterase_BioH"/>
</dbReference>
<dbReference type="OrthoDB" id="9804723at2"/>
<dbReference type="InterPro" id="IPR029058">
    <property type="entry name" value="AB_hydrolase_fold"/>
</dbReference>
<organism evidence="2 3">
    <name type="scientific">Phaeovulum vinaykumarii</name>
    <dbReference type="NCBI Taxonomy" id="407234"/>
    <lineage>
        <taxon>Bacteria</taxon>
        <taxon>Pseudomonadati</taxon>
        <taxon>Pseudomonadota</taxon>
        <taxon>Alphaproteobacteria</taxon>
        <taxon>Rhodobacterales</taxon>
        <taxon>Paracoccaceae</taxon>
        <taxon>Phaeovulum</taxon>
    </lineage>
</organism>
<sequence length="290" mass="31562">MTRRPVPPPGWPHAQHSRRISCRPYMWHVQEMGAGPTLLMLHGAGASTHSFRALMPLLARHYHVIAPDLPGHGFTRLRARMRMGLDPMAEDLTRLCQQEGWAPAAIIGHSAGGAIALRMTQIMPQPPRALVCINAALENFDGVAGWLFPAIAKALALAPIVPWAFSRIAGNPSRVRELLSSTGSTLDDEGRALYMRLIQDPAHVDGALAMMANWKLEPLLASLPGITLPALFLVGDQDGAVKPEVGRRAARAMPNARLIELAGYGHLAHEEIPERVAGLIEEYLRETLAP</sequence>
<dbReference type="RefSeq" id="WP_076364368.1">
    <property type="nucleotide sequence ID" value="NZ_FTOM01000002.1"/>
</dbReference>
<evidence type="ECO:0000313" key="3">
    <source>
        <dbReference type="Proteomes" id="UP000186098"/>
    </source>
</evidence>
<dbReference type="Proteomes" id="UP000186098">
    <property type="component" value="Unassembled WGS sequence"/>
</dbReference>
<reference evidence="3" key="1">
    <citation type="submission" date="2017-01" db="EMBL/GenBank/DDBJ databases">
        <authorList>
            <person name="Varghese N."/>
            <person name="Submissions S."/>
        </authorList>
    </citation>
    <scope>NUCLEOTIDE SEQUENCE [LARGE SCALE GENOMIC DNA]</scope>
    <source>
        <strain evidence="3">DSM 18714</strain>
    </source>
</reference>
<dbReference type="PANTHER" id="PTHR43194:SF5">
    <property type="entry name" value="PIMELOYL-[ACYL-CARRIER PROTEIN] METHYL ESTER ESTERASE"/>
    <property type="match status" value="1"/>
</dbReference>
<dbReference type="GO" id="GO:0003824">
    <property type="term" value="F:catalytic activity"/>
    <property type="evidence" value="ECO:0007669"/>
    <property type="project" value="InterPro"/>
</dbReference>
<protein>
    <submittedName>
        <fullName evidence="2">Magnesium chelatase accessory protein</fullName>
    </submittedName>
</protein>
<dbReference type="Pfam" id="PF00561">
    <property type="entry name" value="Abhydrolase_1"/>
    <property type="match status" value="1"/>
</dbReference>
<dbReference type="STRING" id="407234.SAMN05421795_102529"/>
<dbReference type="InterPro" id="IPR017497">
    <property type="entry name" value="BchO"/>
</dbReference>
<dbReference type="InterPro" id="IPR000073">
    <property type="entry name" value="AB_hydrolase_1"/>
</dbReference>
<dbReference type="Gene3D" id="3.40.50.1820">
    <property type="entry name" value="alpha/beta hydrolase"/>
    <property type="match status" value="1"/>
</dbReference>
<dbReference type="PRINTS" id="PR00111">
    <property type="entry name" value="ABHYDROLASE"/>
</dbReference>
<keyword evidence="3" id="KW-1185">Reference proteome</keyword>
<evidence type="ECO:0000259" key="1">
    <source>
        <dbReference type="Pfam" id="PF00561"/>
    </source>
</evidence>